<evidence type="ECO:0000259" key="5">
    <source>
        <dbReference type="PROSITE" id="PS50850"/>
    </source>
</evidence>
<gene>
    <name evidence="6" type="ORF">N791_03245</name>
</gene>
<dbReference type="PANTHER" id="PTHR23523:SF2">
    <property type="entry name" value="2-NITROIMIDAZOLE TRANSPORTER"/>
    <property type="match status" value="1"/>
</dbReference>
<organism evidence="6 7">
    <name type="scientific">Lysobacter defluvii IMMIB APB-9 = DSM 18482</name>
    <dbReference type="NCBI Taxonomy" id="1385515"/>
    <lineage>
        <taxon>Bacteria</taxon>
        <taxon>Pseudomonadati</taxon>
        <taxon>Pseudomonadota</taxon>
        <taxon>Gammaproteobacteria</taxon>
        <taxon>Lysobacterales</taxon>
        <taxon>Lysobacteraceae</taxon>
        <taxon>Novilysobacter</taxon>
    </lineage>
</organism>
<dbReference type="InterPro" id="IPR036259">
    <property type="entry name" value="MFS_trans_sf"/>
</dbReference>
<evidence type="ECO:0000256" key="1">
    <source>
        <dbReference type="ARBA" id="ARBA00022692"/>
    </source>
</evidence>
<dbReference type="InterPro" id="IPR020846">
    <property type="entry name" value="MFS_dom"/>
</dbReference>
<dbReference type="PANTHER" id="PTHR23523">
    <property type="match status" value="1"/>
</dbReference>
<keyword evidence="2 4" id="KW-1133">Transmembrane helix</keyword>
<name>A0A0A0MC03_9GAMM</name>
<feature type="transmembrane region" description="Helical" evidence="4">
    <location>
        <begin position="300"/>
        <end position="320"/>
    </location>
</feature>
<feature type="transmembrane region" description="Helical" evidence="4">
    <location>
        <begin position="332"/>
        <end position="352"/>
    </location>
</feature>
<feature type="domain" description="Major facilitator superfamily (MFS) profile" evidence="5">
    <location>
        <begin position="1"/>
        <end position="389"/>
    </location>
</feature>
<dbReference type="STRING" id="1385515.GCA_000423325_02146"/>
<feature type="transmembrane region" description="Helical" evidence="4">
    <location>
        <begin position="274"/>
        <end position="294"/>
    </location>
</feature>
<evidence type="ECO:0000256" key="4">
    <source>
        <dbReference type="SAM" id="Phobius"/>
    </source>
</evidence>
<feature type="transmembrane region" description="Helical" evidence="4">
    <location>
        <begin position="243"/>
        <end position="267"/>
    </location>
</feature>
<feature type="transmembrane region" description="Helical" evidence="4">
    <location>
        <begin position="364"/>
        <end position="384"/>
    </location>
</feature>
<dbReference type="EMBL" id="AVBH01000014">
    <property type="protein sequence ID" value="KGO99471.1"/>
    <property type="molecule type" value="Genomic_DNA"/>
</dbReference>
<feature type="transmembrane region" description="Helical" evidence="4">
    <location>
        <begin position="157"/>
        <end position="175"/>
    </location>
</feature>
<keyword evidence="3 4" id="KW-0472">Membrane</keyword>
<proteinExistence type="predicted"/>
<dbReference type="InterPro" id="IPR011701">
    <property type="entry name" value="MFS"/>
</dbReference>
<feature type="transmembrane region" description="Helical" evidence="4">
    <location>
        <begin position="92"/>
        <end position="110"/>
    </location>
</feature>
<dbReference type="GO" id="GO:0022857">
    <property type="term" value="F:transmembrane transporter activity"/>
    <property type="evidence" value="ECO:0007669"/>
    <property type="project" value="InterPro"/>
</dbReference>
<accession>A0A0A0MC03</accession>
<dbReference type="Pfam" id="PF07690">
    <property type="entry name" value="MFS_1"/>
    <property type="match status" value="1"/>
</dbReference>
<evidence type="ECO:0000313" key="7">
    <source>
        <dbReference type="Proteomes" id="UP000030003"/>
    </source>
</evidence>
<dbReference type="eggNOG" id="COG2807">
    <property type="taxonomic scope" value="Bacteria"/>
</dbReference>
<feature type="transmembrane region" description="Helical" evidence="4">
    <location>
        <begin position="209"/>
        <end position="231"/>
    </location>
</feature>
<dbReference type="InterPro" id="IPR052524">
    <property type="entry name" value="MFS_Cyanate_Porter"/>
</dbReference>
<evidence type="ECO:0000256" key="2">
    <source>
        <dbReference type="ARBA" id="ARBA00022989"/>
    </source>
</evidence>
<protein>
    <submittedName>
        <fullName evidence="6">MFS transporter</fullName>
    </submittedName>
</protein>
<evidence type="ECO:0000256" key="3">
    <source>
        <dbReference type="ARBA" id="ARBA00023136"/>
    </source>
</evidence>
<dbReference type="PROSITE" id="PS50850">
    <property type="entry name" value="MFS"/>
    <property type="match status" value="1"/>
</dbReference>
<feature type="transmembrane region" description="Helical" evidence="4">
    <location>
        <begin position="32"/>
        <end position="56"/>
    </location>
</feature>
<dbReference type="AlphaFoldDB" id="A0A0A0MC03"/>
<feature type="transmembrane region" description="Helical" evidence="4">
    <location>
        <begin position="68"/>
        <end position="86"/>
    </location>
</feature>
<reference evidence="6 7" key="1">
    <citation type="submission" date="2013-08" db="EMBL/GenBank/DDBJ databases">
        <title>Genomic analysis of Lysobacter defluvii.</title>
        <authorList>
            <person name="Wang Q."/>
            <person name="Wang G."/>
        </authorList>
    </citation>
    <scope>NUCLEOTIDE SEQUENCE [LARGE SCALE GENOMIC DNA]</scope>
    <source>
        <strain evidence="6 7">IMMIB APB-9</strain>
    </source>
</reference>
<keyword evidence="1 4" id="KW-0812">Transmembrane</keyword>
<dbReference type="Gene3D" id="1.20.1250.20">
    <property type="entry name" value="MFS general substrate transporter like domains"/>
    <property type="match status" value="2"/>
</dbReference>
<feature type="transmembrane region" description="Helical" evidence="4">
    <location>
        <begin position="122"/>
        <end position="145"/>
    </location>
</feature>
<dbReference type="SUPFAM" id="SSF103473">
    <property type="entry name" value="MFS general substrate transporter"/>
    <property type="match status" value="1"/>
</dbReference>
<sequence>MVLAGIALAAFNLRTAITSLTPLLELVGGELGFGSLAAGVLGMLPTAAFAVLGIATPALVHRLGLERTVVLAMGLAAAGLLVRGWMDGTVGLMVASTVALVGMGIGNVVLPPLVKRYFFDRVGTVSSMYITSMQVGTLLPAFVAVPLAQALGWRVSLAAWVIPALLAALPWLWLLRAGRDGLARVAPGDVEALPRATLPPGARIRRAPLAWSMVALLGTTSLVTYALFTWIPRWMTDAGLGPAAAGAMLGVYSAAGLATSLAVPVLAVRMRQPFLLVLPMLALYAGGFAGLLWAPAAAPIAWSVMLGLAGGSFPLALTLINMRTRTPAGSAGLSGFIHALGYLLACAGPLLVGWLRDLTGGWEWPVAFLAGCLVVLAWAAWSACRPRYLEDEWYGRQGPPRGAPV</sequence>
<comment type="caution">
    <text evidence="6">The sequence shown here is derived from an EMBL/GenBank/DDBJ whole genome shotgun (WGS) entry which is preliminary data.</text>
</comment>
<evidence type="ECO:0000313" key="6">
    <source>
        <dbReference type="EMBL" id="KGO99471.1"/>
    </source>
</evidence>
<keyword evidence="7" id="KW-1185">Reference proteome</keyword>
<dbReference type="Proteomes" id="UP000030003">
    <property type="component" value="Unassembled WGS sequence"/>
</dbReference>